<reference evidence="2 3" key="1">
    <citation type="journal article" date="2024" name="Plant Biotechnol. J.">
        <title>Dendrobium thyrsiflorum genome and its molecular insights into genes involved in important horticultural traits.</title>
        <authorList>
            <person name="Chen B."/>
            <person name="Wang J.Y."/>
            <person name="Zheng P.J."/>
            <person name="Li K.L."/>
            <person name="Liang Y.M."/>
            <person name="Chen X.F."/>
            <person name="Zhang C."/>
            <person name="Zhao X."/>
            <person name="He X."/>
            <person name="Zhang G.Q."/>
            <person name="Liu Z.J."/>
            <person name="Xu Q."/>
        </authorList>
    </citation>
    <scope>NUCLEOTIDE SEQUENCE [LARGE SCALE GENOMIC DNA]</scope>
    <source>
        <strain evidence="2">GZMU011</strain>
    </source>
</reference>
<evidence type="ECO:0000313" key="3">
    <source>
        <dbReference type="Proteomes" id="UP001552299"/>
    </source>
</evidence>
<dbReference type="AlphaFoldDB" id="A0ABD0TVD1"/>
<evidence type="ECO:0000313" key="2">
    <source>
        <dbReference type="EMBL" id="KAL0903650.1"/>
    </source>
</evidence>
<keyword evidence="3" id="KW-1185">Reference proteome</keyword>
<feature type="region of interest" description="Disordered" evidence="1">
    <location>
        <begin position="1"/>
        <end position="25"/>
    </location>
</feature>
<name>A0ABD0TVD1_DENTH</name>
<feature type="compositionally biased region" description="Polar residues" evidence="1">
    <location>
        <begin position="1"/>
        <end position="10"/>
    </location>
</feature>
<proteinExistence type="predicted"/>
<dbReference type="EMBL" id="JANQDX010000020">
    <property type="protein sequence ID" value="KAL0903650.1"/>
    <property type="molecule type" value="Genomic_DNA"/>
</dbReference>
<protein>
    <submittedName>
        <fullName evidence="2">Uncharacterized protein</fullName>
    </submittedName>
</protein>
<evidence type="ECO:0000256" key="1">
    <source>
        <dbReference type="SAM" id="MobiDB-lite"/>
    </source>
</evidence>
<accession>A0ABD0TVD1</accession>
<organism evidence="2 3">
    <name type="scientific">Dendrobium thyrsiflorum</name>
    <name type="common">Pinecone-like raceme dendrobium</name>
    <name type="synonym">Orchid</name>
    <dbReference type="NCBI Taxonomy" id="117978"/>
    <lineage>
        <taxon>Eukaryota</taxon>
        <taxon>Viridiplantae</taxon>
        <taxon>Streptophyta</taxon>
        <taxon>Embryophyta</taxon>
        <taxon>Tracheophyta</taxon>
        <taxon>Spermatophyta</taxon>
        <taxon>Magnoliopsida</taxon>
        <taxon>Liliopsida</taxon>
        <taxon>Asparagales</taxon>
        <taxon>Orchidaceae</taxon>
        <taxon>Epidendroideae</taxon>
        <taxon>Malaxideae</taxon>
        <taxon>Dendrobiinae</taxon>
        <taxon>Dendrobium</taxon>
    </lineage>
</organism>
<comment type="caution">
    <text evidence="2">The sequence shown here is derived from an EMBL/GenBank/DDBJ whole genome shotgun (WGS) entry which is preliminary data.</text>
</comment>
<dbReference type="Proteomes" id="UP001552299">
    <property type="component" value="Unassembled WGS sequence"/>
</dbReference>
<sequence length="203" mass="21123">MSSLALQISTAPLPIPPQSRRPNPECPRKLNEAIYSSSDVRILDLPSLSFSAMPGGGDAMNLTGLLHCITGNLLYPLLENESGVGELHLHALLPPRLGELQHPAIFVRLPDGAVCGLTAPRHLGLGISTRATFIGELACDGFGEGFGGATHAALEVELGAELAYFCEGEGEVAHDGGEGIGVERGSGGFVGEEEMGGIMKGIR</sequence>
<gene>
    <name evidence="2" type="ORF">M5K25_028043</name>
</gene>